<accession>A0ABT3GRX4</accession>
<dbReference type="Proteomes" id="UP001320876">
    <property type="component" value="Unassembled WGS sequence"/>
</dbReference>
<name>A0ABT3GRX4_9BACT</name>
<dbReference type="RefSeq" id="WP_264490385.1">
    <property type="nucleotide sequence ID" value="NZ_JAPDDT010000023.1"/>
</dbReference>
<gene>
    <name evidence="1" type="ORF">OKA05_27230</name>
</gene>
<keyword evidence="2" id="KW-1185">Reference proteome</keyword>
<sequence>MKKILYVSYLAVAALAGGQTRISDLPSLSGSGAVPTDVLPIVDVSAGAAGSKKITLAELFSTPVPWNGELISAAKGGTGVNNSGKTITLGGNFTTSGSNAVTLTTSGATNVTLPTSGTLATAASVTAVAGNLAALDTVVDGKADDDLANVDLYASGVVSDHKQFLYEAFRTADATVVEHGDAVTTGNPLRVHSGGISGGSSGQLPYIANRGLRAGNGALVYVGSYVDASSGRFSMGVDVEMAPSIYPTATLGEGLGNITFDSSAIISNDGGAIFPTGNNPVHINISADGVFQIGFYPGAGITCINRTLEGGVYKFAPGFTGVRPGGRYTILLDVVGDELSITLKGVGTVKFTAPGISNCVGPTTHFWYEWGGDSYTTNTTSELTRSRTTSLVHRIWAMGDKLDLEESPVAPANSITHAARPELGFLKVLPFGKSFPGMDPGSAYPFQVKGDAFIGGHVRSSVLPNIDFNGVMSDNVVPTGLFDPSVSATDMNMGEVPAHATYFGRRSSDSLVMTGRFAANGNTKRIKLNGHPYFAIFDSGDLTENGTSWRLEMIRVNDTLATFKLCTVDAGTDRLTTVRPHGLQTGQAIALMMNGTAPTGLAHGSYWAIVDSATTFRVASSLSNALADTDVDITAAGGNSVYVWGTVAGGLTYSVNGSTEEITTSAAHGLQTGDLFQVATGGAAPTNLANGTYYAIRVSGTVFKAATTEANAWAGTARDLTAGTGTQYFAAIGMTNRINCVFNSGGTRLVQSFQTSQAENYYTYRLLGTGTATGDVRLDGGQVTYRLFD</sequence>
<evidence type="ECO:0000313" key="2">
    <source>
        <dbReference type="Proteomes" id="UP001320876"/>
    </source>
</evidence>
<dbReference type="EMBL" id="JAPDDT010000023">
    <property type="protein sequence ID" value="MCW1926277.1"/>
    <property type="molecule type" value="Genomic_DNA"/>
</dbReference>
<evidence type="ECO:0000313" key="1">
    <source>
        <dbReference type="EMBL" id="MCW1926277.1"/>
    </source>
</evidence>
<proteinExistence type="predicted"/>
<reference evidence="1 2" key="1">
    <citation type="submission" date="2022-10" db="EMBL/GenBank/DDBJ databases">
        <title>Luteolibacter arcticus strain CCTCC AB 2014275, whole genome shotgun sequencing project.</title>
        <authorList>
            <person name="Zhao G."/>
            <person name="Shen L."/>
        </authorList>
    </citation>
    <scope>NUCLEOTIDE SEQUENCE [LARGE SCALE GENOMIC DNA]</scope>
    <source>
        <strain evidence="1 2">CCTCC AB 2014275</strain>
    </source>
</reference>
<organism evidence="1 2">
    <name type="scientific">Luteolibacter arcticus</name>
    <dbReference type="NCBI Taxonomy" id="1581411"/>
    <lineage>
        <taxon>Bacteria</taxon>
        <taxon>Pseudomonadati</taxon>
        <taxon>Verrucomicrobiota</taxon>
        <taxon>Verrucomicrobiia</taxon>
        <taxon>Verrucomicrobiales</taxon>
        <taxon>Verrucomicrobiaceae</taxon>
        <taxon>Luteolibacter</taxon>
    </lineage>
</organism>
<protein>
    <submittedName>
        <fullName evidence="1">Uncharacterized protein</fullName>
    </submittedName>
</protein>
<comment type="caution">
    <text evidence="1">The sequence shown here is derived from an EMBL/GenBank/DDBJ whole genome shotgun (WGS) entry which is preliminary data.</text>
</comment>